<dbReference type="Proteomes" id="UP000460317">
    <property type="component" value="Unassembled WGS sequence"/>
</dbReference>
<name>A0A139KEQ3_BACT4</name>
<dbReference type="EMBL" id="CP083685">
    <property type="protein sequence ID" value="UYU89152.1"/>
    <property type="molecule type" value="Genomic_DNA"/>
</dbReference>
<evidence type="ECO:0000313" key="4">
    <source>
        <dbReference type="EMBL" id="UYU89152.1"/>
    </source>
</evidence>
<dbReference type="Proteomes" id="UP001162960">
    <property type="component" value="Chromosome"/>
</dbReference>
<gene>
    <name evidence="1" type="ORF">GAN93_08805</name>
    <name evidence="2" type="ORF">K0H07_21335</name>
    <name evidence="3" type="ORF">KQP68_05175</name>
    <name evidence="4" type="ORF">KQP74_14450</name>
</gene>
<reference evidence="1 5" key="1">
    <citation type="journal article" date="2019" name="Nat. Med.">
        <title>A library of human gut bacterial isolates paired with longitudinal multiomics data enables mechanistic microbiome research.</title>
        <authorList>
            <person name="Poyet M."/>
            <person name="Groussin M."/>
            <person name="Gibbons S.M."/>
            <person name="Avila-Pacheco J."/>
            <person name="Jiang X."/>
            <person name="Kearney S.M."/>
            <person name="Perrotta A.R."/>
            <person name="Berdy B."/>
            <person name="Zhao S."/>
            <person name="Lieberman T.D."/>
            <person name="Swanson P.K."/>
            <person name="Smith M."/>
            <person name="Roesemann S."/>
            <person name="Alexander J.E."/>
            <person name="Rich S.A."/>
            <person name="Livny J."/>
            <person name="Vlamakis H."/>
            <person name="Clish C."/>
            <person name="Bullock K."/>
            <person name="Deik A."/>
            <person name="Scott J."/>
            <person name="Pierce K.A."/>
            <person name="Xavier R.J."/>
            <person name="Alm E.J."/>
        </authorList>
    </citation>
    <scope>NUCLEOTIDE SEQUENCE [LARGE SCALE GENOMIC DNA]</scope>
    <source>
        <strain evidence="1 5">BIOML-A165</strain>
    </source>
</reference>
<proteinExistence type="predicted"/>
<sequence>MEKQILNFVFISVCSFLLFISCSSEDSINDSHYTQQCNVTTRYSSVGWGIARCTIKGRTVFIEWNFPTASEKPVGMLFTLRSNFYGYIDSFETFEEEMVGTRSFELPTSFTFIQGDTLWLEIKDGGGLPVTLQLTSIDIDEYSGQSSSEPKCDHNFDFRDTSITVGLDLSTGKIEGSIGYTKRCRLIMVYSYYDLMHKKTIRGYCCQDIVNGIVNTNWNDGPYIHSYYYMSNVECELRIYSLSCDKRIPDSDTSFNNSGNCTNYLRTTFSFSGNTPLYSLSEYMAIVK</sequence>
<accession>A0A139KEQ3</accession>
<dbReference type="Proteomes" id="UP001200544">
    <property type="component" value="Unassembled WGS sequence"/>
</dbReference>
<dbReference type="AlphaFoldDB" id="A0A139KEQ3"/>
<protein>
    <recommendedName>
        <fullName evidence="7">Lipoprotein</fullName>
    </recommendedName>
</protein>
<reference evidence="3 6" key="2">
    <citation type="submission" date="2021-06" db="EMBL/GenBank/DDBJ databases">
        <title>Interrogation of the integrated mobile genetic elements in gut-associated Bacteroides with a consensus prediction approach.</title>
        <authorList>
            <person name="Campbell D.E."/>
            <person name="Leigh J.R."/>
            <person name="Kim T."/>
            <person name="England W."/>
            <person name="Whitaker R.J."/>
            <person name="Degnan P.H."/>
        </authorList>
    </citation>
    <scope>NUCLEOTIDE SEQUENCE</scope>
    <source>
        <strain evidence="4">VPI-3443</strain>
        <strain evidence="3 6">WAL8669</strain>
    </source>
</reference>
<dbReference type="EMBL" id="CP083680">
    <property type="protein sequence ID" value="UYU67676.1"/>
    <property type="molecule type" value="Genomic_DNA"/>
</dbReference>
<dbReference type="Proteomes" id="UP001156218">
    <property type="component" value="Chromosome"/>
</dbReference>
<dbReference type="RefSeq" id="WP_055230184.1">
    <property type="nucleotide sequence ID" value="NZ_BQNN01000001.1"/>
</dbReference>
<evidence type="ECO:0000313" key="6">
    <source>
        <dbReference type="Proteomes" id="UP001156218"/>
    </source>
</evidence>
<dbReference type="EMBL" id="JAHYQA010000015">
    <property type="protein sequence ID" value="MCE9239685.1"/>
    <property type="molecule type" value="Genomic_DNA"/>
</dbReference>
<evidence type="ECO:0000313" key="1">
    <source>
        <dbReference type="EMBL" id="KAB4453213.1"/>
    </source>
</evidence>
<evidence type="ECO:0000313" key="2">
    <source>
        <dbReference type="EMBL" id="MCE9239685.1"/>
    </source>
</evidence>
<evidence type="ECO:0000313" key="3">
    <source>
        <dbReference type="EMBL" id="UYU67676.1"/>
    </source>
</evidence>
<evidence type="ECO:0000313" key="5">
    <source>
        <dbReference type="Proteomes" id="UP000460317"/>
    </source>
</evidence>
<reference evidence="2" key="3">
    <citation type="submission" date="2021-07" db="EMBL/GenBank/DDBJ databases">
        <title>Comparative genomics of Bacteroides fragilis group isolates reveals species-dependent resistance mechanisms and validates clinical tools for resistance prediction.</title>
        <authorList>
            <person name="Wallace M.J."/>
            <person name="Jean S."/>
            <person name="Wallace M.A."/>
            <person name="Carey-Ann B.D."/>
            <person name="Dantas G."/>
        </authorList>
    </citation>
    <scope>NUCLEOTIDE SEQUENCE</scope>
    <source>
        <strain evidence="2">BJH_160</strain>
    </source>
</reference>
<dbReference type="EMBL" id="WCSB01000006">
    <property type="protein sequence ID" value="KAB4453213.1"/>
    <property type="molecule type" value="Genomic_DNA"/>
</dbReference>
<organism evidence="1 5">
    <name type="scientific">Bacteroides thetaiotaomicron</name>
    <dbReference type="NCBI Taxonomy" id="818"/>
    <lineage>
        <taxon>Bacteria</taxon>
        <taxon>Pseudomonadati</taxon>
        <taxon>Bacteroidota</taxon>
        <taxon>Bacteroidia</taxon>
        <taxon>Bacteroidales</taxon>
        <taxon>Bacteroidaceae</taxon>
        <taxon>Bacteroides</taxon>
    </lineage>
</organism>
<evidence type="ECO:0008006" key="7">
    <source>
        <dbReference type="Google" id="ProtNLM"/>
    </source>
</evidence>
<dbReference type="PROSITE" id="PS51257">
    <property type="entry name" value="PROKAR_LIPOPROTEIN"/>
    <property type="match status" value="1"/>
</dbReference>